<dbReference type="PANTHER" id="PTHR18964:SF175">
    <property type="entry name" value="N-ACETYLGLUCOSAMINE REPRESSOR"/>
    <property type="match status" value="1"/>
</dbReference>
<gene>
    <name evidence="6" type="ORF">GA0061081_104128</name>
</gene>
<dbReference type="SUPFAM" id="SSF53067">
    <property type="entry name" value="Actin-like ATPase domain"/>
    <property type="match status" value="1"/>
</dbReference>
<proteinExistence type="inferred from homology"/>
<evidence type="ECO:0000256" key="1">
    <source>
        <dbReference type="ARBA" id="ARBA00006479"/>
    </source>
</evidence>
<keyword evidence="2" id="KW-0805">Transcription regulation</keyword>
<organism evidence="6 7">
    <name type="scientific">Gilliamella bombicola</name>
    <dbReference type="NCBI Taxonomy" id="1798182"/>
    <lineage>
        <taxon>Bacteria</taxon>
        <taxon>Pseudomonadati</taxon>
        <taxon>Pseudomonadota</taxon>
        <taxon>Gammaproteobacteria</taxon>
        <taxon>Orbales</taxon>
        <taxon>Orbaceae</taxon>
        <taxon>Gilliamella</taxon>
    </lineage>
</organism>
<evidence type="ECO:0000256" key="3">
    <source>
        <dbReference type="ARBA" id="ARBA00023125"/>
    </source>
</evidence>
<keyword evidence="5" id="KW-0119">Carbohydrate metabolism</keyword>
<dbReference type="FunFam" id="1.10.10.10:FF:000045">
    <property type="entry name" value="ROK family transcriptional regulator"/>
    <property type="match status" value="1"/>
</dbReference>
<comment type="similarity">
    <text evidence="1">Belongs to the ROK (NagC/XylR) family.</text>
</comment>
<evidence type="ECO:0000256" key="4">
    <source>
        <dbReference type="ARBA" id="ARBA00023163"/>
    </source>
</evidence>
<dbReference type="GO" id="GO:0003677">
    <property type="term" value="F:DNA binding"/>
    <property type="evidence" value="ECO:0007669"/>
    <property type="project" value="UniProtKB-KW"/>
</dbReference>
<dbReference type="STRING" id="1798182.GA0061081_104128"/>
<dbReference type="InterPro" id="IPR000600">
    <property type="entry name" value="ROK"/>
</dbReference>
<evidence type="ECO:0000313" key="7">
    <source>
        <dbReference type="Proteomes" id="UP000199670"/>
    </source>
</evidence>
<dbReference type="Proteomes" id="UP000199670">
    <property type="component" value="Unassembled WGS sequence"/>
</dbReference>
<dbReference type="PANTHER" id="PTHR18964">
    <property type="entry name" value="ROK (REPRESSOR, ORF, KINASE) FAMILY"/>
    <property type="match status" value="1"/>
</dbReference>
<keyword evidence="4" id="KW-0804">Transcription</keyword>
<dbReference type="InterPro" id="IPR036390">
    <property type="entry name" value="WH_DNA-bd_sf"/>
</dbReference>
<dbReference type="OrthoDB" id="3189808at2"/>
<dbReference type="EMBL" id="FMAQ01000004">
    <property type="protein sequence ID" value="SCC05462.1"/>
    <property type="molecule type" value="Genomic_DNA"/>
</dbReference>
<dbReference type="Pfam" id="PF00480">
    <property type="entry name" value="ROK"/>
    <property type="match status" value="1"/>
</dbReference>
<evidence type="ECO:0000256" key="2">
    <source>
        <dbReference type="ARBA" id="ARBA00023015"/>
    </source>
</evidence>
<reference evidence="7" key="1">
    <citation type="submission" date="2016-08" db="EMBL/GenBank/DDBJ databases">
        <authorList>
            <person name="Varghese N."/>
            <person name="Submissions Spin"/>
        </authorList>
    </citation>
    <scope>NUCLEOTIDE SEQUENCE [LARGE SCALE GENOMIC DNA]</scope>
    <source>
        <strain evidence="7">R-53248</strain>
    </source>
</reference>
<protein>
    <submittedName>
        <fullName evidence="6">N-acetylglucosamine repressor</fullName>
    </submittedName>
</protein>
<dbReference type="InterPro" id="IPR036388">
    <property type="entry name" value="WH-like_DNA-bd_sf"/>
</dbReference>
<dbReference type="RefSeq" id="WP_091348062.1">
    <property type="nucleotide sequence ID" value="NZ_FMAQ01000004.1"/>
</dbReference>
<sequence length="409" mass="45262">MTFNYLNLVGNAELIKQLNYAMIYRLIVQQAPVSRIQLAEISQLAPASITKITRQLLKKKLIKEVDAQQSTGGRPAVSIEAKFGHYQAIAIQLSRSHITIELFDLGANCLISKRYSLTHFTEQQVQTHLITLTKEFIQENSKKIKQLIAISIVLPGLIDSVNGIVRYTPHIQVKEWALAEVLQEQFNVSIFVGNDIQSLALAENYFGSTQNVDDSILIRVHRGVGSGVIVNQQLLTNHNQSACEVGHIQVDALGERCHCGNFGCLENRVVNKAIENRAKQMIEQGYRSKLTTDHCDINHICQYANQGDELAIKLVKDAGENLGRAVAIMVNIFNPQRIVLAGEITKSPEILLNAVNSALNAQSLEGLRKNLTITCSSLNDRSAIGAFALVQQALFNGSLLMTLLDDIQQ</sequence>
<evidence type="ECO:0000256" key="5">
    <source>
        <dbReference type="ARBA" id="ARBA00023277"/>
    </source>
</evidence>
<dbReference type="InterPro" id="IPR043129">
    <property type="entry name" value="ATPase_NBD"/>
</dbReference>
<dbReference type="Gene3D" id="3.30.420.40">
    <property type="match status" value="2"/>
</dbReference>
<dbReference type="SUPFAM" id="SSF46785">
    <property type="entry name" value="Winged helix' DNA-binding domain"/>
    <property type="match status" value="1"/>
</dbReference>
<accession>A0A1C4BFH9</accession>
<dbReference type="AlphaFoldDB" id="A0A1C4BFH9"/>
<dbReference type="Gene3D" id="1.10.10.10">
    <property type="entry name" value="Winged helix-like DNA-binding domain superfamily/Winged helix DNA-binding domain"/>
    <property type="match status" value="1"/>
</dbReference>
<name>A0A1C4BFH9_9GAMM</name>
<keyword evidence="3" id="KW-0238">DNA-binding</keyword>
<keyword evidence="7" id="KW-1185">Reference proteome</keyword>
<evidence type="ECO:0000313" key="6">
    <source>
        <dbReference type="EMBL" id="SCC05462.1"/>
    </source>
</evidence>
<dbReference type="GO" id="GO:0006355">
    <property type="term" value="P:regulation of DNA-templated transcription"/>
    <property type="evidence" value="ECO:0007669"/>
    <property type="project" value="UniProtKB-ARBA"/>
</dbReference>